<dbReference type="GO" id="GO:0005737">
    <property type="term" value="C:cytoplasm"/>
    <property type="evidence" value="ECO:0007669"/>
    <property type="project" value="UniProtKB-ARBA"/>
</dbReference>
<dbReference type="PANTHER" id="PTHR44051:SF9">
    <property type="entry name" value="GLUTATHIONE S-TRANSFERASE 1"/>
    <property type="match status" value="1"/>
</dbReference>
<dbReference type="InterPro" id="IPR010987">
    <property type="entry name" value="Glutathione-S-Trfase_C-like"/>
</dbReference>
<evidence type="ECO:0000259" key="4">
    <source>
        <dbReference type="PROSITE" id="PS50404"/>
    </source>
</evidence>
<accession>A0A9W6N8B8</accession>
<evidence type="ECO:0000259" key="5">
    <source>
        <dbReference type="PROSITE" id="PS50405"/>
    </source>
</evidence>
<dbReference type="Pfam" id="PF02798">
    <property type="entry name" value="GST_N"/>
    <property type="match status" value="1"/>
</dbReference>
<organism evidence="6 7">
    <name type="scientific">Methylopila turkensis</name>
    <dbReference type="NCBI Taxonomy" id="1437816"/>
    <lineage>
        <taxon>Bacteria</taxon>
        <taxon>Pseudomonadati</taxon>
        <taxon>Pseudomonadota</taxon>
        <taxon>Alphaproteobacteria</taxon>
        <taxon>Hyphomicrobiales</taxon>
        <taxon>Methylopilaceae</taxon>
        <taxon>Methylopila</taxon>
    </lineage>
</organism>
<dbReference type="GO" id="GO:0004601">
    <property type="term" value="F:peroxidase activity"/>
    <property type="evidence" value="ECO:0007669"/>
    <property type="project" value="UniProtKB-ARBA"/>
</dbReference>
<keyword evidence="7" id="KW-1185">Reference proteome</keyword>
<dbReference type="PANTHER" id="PTHR44051">
    <property type="entry name" value="GLUTATHIONE S-TRANSFERASE-RELATED"/>
    <property type="match status" value="1"/>
</dbReference>
<dbReference type="EC" id="2.5.1.18" evidence="1"/>
<keyword evidence="2" id="KW-0808">Transferase</keyword>
<dbReference type="InterPro" id="IPR036249">
    <property type="entry name" value="Thioredoxin-like_sf"/>
</dbReference>
<evidence type="ECO:0000256" key="3">
    <source>
        <dbReference type="ARBA" id="ARBA00047960"/>
    </source>
</evidence>
<dbReference type="SFLD" id="SFLDG00358">
    <property type="entry name" value="Main_(cytGST)"/>
    <property type="match status" value="1"/>
</dbReference>
<dbReference type="PROSITE" id="PS50405">
    <property type="entry name" value="GST_CTER"/>
    <property type="match status" value="1"/>
</dbReference>
<evidence type="ECO:0000256" key="2">
    <source>
        <dbReference type="ARBA" id="ARBA00022679"/>
    </source>
</evidence>
<dbReference type="AlphaFoldDB" id="A0A9W6N8B8"/>
<sequence>MLTVHHLTFSRSTRVIWLLEELGLPYRLERYERDANFRAPERLKTIHPLGKAPVVEDGELVIGESAVILQHIDRTYGGGRFTPQDASARLRHEEWLHYVEGTAAFPVMMAAVGARNGGFTGGMETFVKVTLGKSLDLIEGAVGVSRFVMGDGLTLADIQFVYILEMANHAGLLADRPAIAGYLGRLKAEPGFVRAVEIGGPMAPPKRA</sequence>
<dbReference type="CDD" id="cd03046">
    <property type="entry name" value="GST_N_GTT1_like"/>
    <property type="match status" value="1"/>
</dbReference>
<dbReference type="SUPFAM" id="SSF47616">
    <property type="entry name" value="GST C-terminal domain-like"/>
    <property type="match status" value="1"/>
</dbReference>
<dbReference type="InterPro" id="IPR004046">
    <property type="entry name" value="GST_C"/>
</dbReference>
<dbReference type="InterPro" id="IPR040079">
    <property type="entry name" value="Glutathione_S-Trfase"/>
</dbReference>
<dbReference type="Proteomes" id="UP001143309">
    <property type="component" value="Unassembled WGS sequence"/>
</dbReference>
<comment type="caution">
    <text evidence="6">The sequence shown here is derived from an EMBL/GenBank/DDBJ whole genome shotgun (WGS) entry which is preliminary data.</text>
</comment>
<name>A0A9W6N8B8_9HYPH</name>
<dbReference type="Pfam" id="PF14497">
    <property type="entry name" value="GST_C_3"/>
    <property type="match status" value="1"/>
</dbReference>
<reference evidence="6" key="2">
    <citation type="submission" date="2023-01" db="EMBL/GenBank/DDBJ databases">
        <authorList>
            <person name="Sun Q."/>
            <person name="Evtushenko L."/>
        </authorList>
    </citation>
    <scope>NUCLEOTIDE SEQUENCE</scope>
    <source>
        <strain evidence="6">VKM B-2748</strain>
    </source>
</reference>
<dbReference type="GO" id="GO:0004364">
    <property type="term" value="F:glutathione transferase activity"/>
    <property type="evidence" value="ECO:0007669"/>
    <property type="project" value="UniProtKB-EC"/>
</dbReference>
<feature type="domain" description="GST N-terminal" evidence="4">
    <location>
        <begin position="1"/>
        <end position="80"/>
    </location>
</feature>
<feature type="domain" description="GST C-terminal" evidence="5">
    <location>
        <begin position="85"/>
        <end position="205"/>
    </location>
</feature>
<gene>
    <name evidence="6" type="ORF">GCM10008174_30660</name>
</gene>
<reference evidence="6" key="1">
    <citation type="journal article" date="2014" name="Int. J. Syst. Evol. Microbiol.">
        <title>Complete genome sequence of Corynebacterium casei LMG S-19264T (=DSM 44701T), isolated from a smear-ripened cheese.</title>
        <authorList>
            <consortium name="US DOE Joint Genome Institute (JGI-PGF)"/>
            <person name="Walter F."/>
            <person name="Albersmeier A."/>
            <person name="Kalinowski J."/>
            <person name="Ruckert C."/>
        </authorList>
    </citation>
    <scope>NUCLEOTIDE SEQUENCE</scope>
    <source>
        <strain evidence="6">VKM B-2748</strain>
    </source>
</reference>
<evidence type="ECO:0000256" key="1">
    <source>
        <dbReference type="ARBA" id="ARBA00012452"/>
    </source>
</evidence>
<protein>
    <recommendedName>
        <fullName evidence="1">glutathione transferase</fullName>
        <ecNumber evidence="1">2.5.1.18</ecNumber>
    </recommendedName>
</protein>
<dbReference type="InterPro" id="IPR036282">
    <property type="entry name" value="Glutathione-S-Trfase_C_sf"/>
</dbReference>
<dbReference type="Gene3D" id="3.40.30.10">
    <property type="entry name" value="Glutaredoxin"/>
    <property type="match status" value="1"/>
</dbReference>
<evidence type="ECO:0000313" key="7">
    <source>
        <dbReference type="Proteomes" id="UP001143309"/>
    </source>
</evidence>
<dbReference type="PROSITE" id="PS50404">
    <property type="entry name" value="GST_NTER"/>
    <property type="match status" value="1"/>
</dbReference>
<dbReference type="SFLD" id="SFLDS00019">
    <property type="entry name" value="Glutathione_Transferase_(cytos"/>
    <property type="match status" value="1"/>
</dbReference>
<dbReference type="Gene3D" id="1.20.1050.10">
    <property type="match status" value="1"/>
</dbReference>
<proteinExistence type="predicted"/>
<dbReference type="EMBL" id="BSFL01000003">
    <property type="protein sequence ID" value="GLK81325.1"/>
    <property type="molecule type" value="Genomic_DNA"/>
</dbReference>
<dbReference type="SUPFAM" id="SSF52833">
    <property type="entry name" value="Thioredoxin-like"/>
    <property type="match status" value="1"/>
</dbReference>
<evidence type="ECO:0000313" key="6">
    <source>
        <dbReference type="EMBL" id="GLK81325.1"/>
    </source>
</evidence>
<comment type="catalytic activity">
    <reaction evidence="3">
        <text>RX + glutathione = an S-substituted glutathione + a halide anion + H(+)</text>
        <dbReference type="Rhea" id="RHEA:16437"/>
        <dbReference type="ChEBI" id="CHEBI:15378"/>
        <dbReference type="ChEBI" id="CHEBI:16042"/>
        <dbReference type="ChEBI" id="CHEBI:17792"/>
        <dbReference type="ChEBI" id="CHEBI:57925"/>
        <dbReference type="ChEBI" id="CHEBI:90779"/>
        <dbReference type="EC" id="2.5.1.18"/>
    </reaction>
</comment>
<dbReference type="RefSeq" id="WP_271201786.1">
    <property type="nucleotide sequence ID" value="NZ_BSFL01000003.1"/>
</dbReference>
<dbReference type="FunFam" id="3.40.30.10:FF:000156">
    <property type="entry name" value="Glutathione S-transferase 1"/>
    <property type="match status" value="1"/>
</dbReference>
<dbReference type="InterPro" id="IPR004045">
    <property type="entry name" value="Glutathione_S-Trfase_N"/>
</dbReference>
<dbReference type="SFLD" id="SFLDG01150">
    <property type="entry name" value="Main.1:_Beta-like"/>
    <property type="match status" value="1"/>
</dbReference>